<dbReference type="EMBL" id="JAOTOJ010000001">
    <property type="protein sequence ID" value="KAK9412699.1"/>
    <property type="molecule type" value="Genomic_DNA"/>
</dbReference>
<reference evidence="2 3" key="1">
    <citation type="journal article" date="2024" name="Proc. Natl. Acad. Sci. U.S.A.">
        <title>The genetic regulatory architecture and epigenomic basis for age-related changes in rattlesnake venom.</title>
        <authorList>
            <person name="Hogan M.P."/>
            <person name="Holding M.L."/>
            <person name="Nystrom G.S."/>
            <person name="Colston T.J."/>
            <person name="Bartlett D.A."/>
            <person name="Mason A.J."/>
            <person name="Ellsworth S.A."/>
            <person name="Rautsaw R.M."/>
            <person name="Lawrence K.C."/>
            <person name="Strickland J.L."/>
            <person name="He B."/>
            <person name="Fraser P."/>
            <person name="Margres M.J."/>
            <person name="Gilbert D.M."/>
            <person name="Gibbs H.L."/>
            <person name="Parkinson C.L."/>
            <person name="Rokyta D.R."/>
        </authorList>
    </citation>
    <scope>NUCLEOTIDE SEQUENCE [LARGE SCALE GENOMIC DNA]</scope>
    <source>
        <strain evidence="2">DRR0105</strain>
    </source>
</reference>
<feature type="region of interest" description="Disordered" evidence="1">
    <location>
        <begin position="1"/>
        <end position="82"/>
    </location>
</feature>
<feature type="region of interest" description="Disordered" evidence="1">
    <location>
        <begin position="339"/>
        <end position="368"/>
    </location>
</feature>
<keyword evidence="3" id="KW-1185">Reference proteome</keyword>
<dbReference type="AlphaFoldDB" id="A0AAW1CEH9"/>
<evidence type="ECO:0000313" key="3">
    <source>
        <dbReference type="Proteomes" id="UP001474421"/>
    </source>
</evidence>
<proteinExistence type="predicted"/>
<comment type="caution">
    <text evidence="2">The sequence shown here is derived from an EMBL/GenBank/DDBJ whole genome shotgun (WGS) entry which is preliminary data.</text>
</comment>
<accession>A0AAW1CEH9</accession>
<protein>
    <submittedName>
        <fullName evidence="2">TLC domain-containing protein 2</fullName>
    </submittedName>
</protein>
<feature type="compositionally biased region" description="Basic and acidic residues" evidence="1">
    <location>
        <begin position="350"/>
        <end position="360"/>
    </location>
</feature>
<dbReference type="Proteomes" id="UP001474421">
    <property type="component" value="Unassembled WGS sequence"/>
</dbReference>
<organism evidence="2 3">
    <name type="scientific">Crotalus adamanteus</name>
    <name type="common">Eastern diamondback rattlesnake</name>
    <dbReference type="NCBI Taxonomy" id="8729"/>
    <lineage>
        <taxon>Eukaryota</taxon>
        <taxon>Metazoa</taxon>
        <taxon>Chordata</taxon>
        <taxon>Craniata</taxon>
        <taxon>Vertebrata</taxon>
        <taxon>Euteleostomi</taxon>
        <taxon>Lepidosauria</taxon>
        <taxon>Squamata</taxon>
        <taxon>Bifurcata</taxon>
        <taxon>Unidentata</taxon>
        <taxon>Episquamata</taxon>
        <taxon>Toxicofera</taxon>
        <taxon>Serpentes</taxon>
        <taxon>Colubroidea</taxon>
        <taxon>Viperidae</taxon>
        <taxon>Crotalinae</taxon>
        <taxon>Crotalus</taxon>
    </lineage>
</organism>
<name>A0AAW1CEH9_CROAD</name>
<feature type="compositionally biased region" description="Pro residues" evidence="1">
    <location>
        <begin position="339"/>
        <end position="349"/>
    </location>
</feature>
<gene>
    <name evidence="2" type="ORF">NXF25_003874</name>
</gene>
<sequence>MQSRATASGGFRQRHTAPSAWSPGTCAPSRGGPRGSAPSRHLLRCRPIPRAPKAARASRRPGPARPADAAGVAKRRCATPRPGRAFRTAAEAHRAGVELRALRGAWSLSAGAAGERGGKAGGLPGTSAGSRLAVRGDPFPGGGPSPWRRGDDGTNGGRRRGTVCLPSHLRLPPWRLPLSRPALRALGSPLPSGLLRSAAGEADWRGRRARGSASPAMDLLLPGGSMGAFRLLNTVLERLVPPPSPAQPVRWKWRNIWTSLAHSLLSGSWALLGWVEVAVADGVGRRSRPGRGLTDPPPFSGRRFYFYPPMGEDLIDHFSPSAHCLLGISIGKCLSCPRPFPDQPPAPPPAREEAEREPGKESAAAAAV</sequence>
<feature type="compositionally biased region" description="Low complexity" evidence="1">
    <location>
        <begin position="45"/>
        <end position="55"/>
    </location>
</feature>
<evidence type="ECO:0000256" key="1">
    <source>
        <dbReference type="SAM" id="MobiDB-lite"/>
    </source>
</evidence>
<evidence type="ECO:0000313" key="2">
    <source>
        <dbReference type="EMBL" id="KAK9412699.1"/>
    </source>
</evidence>
<feature type="region of interest" description="Disordered" evidence="1">
    <location>
        <begin position="112"/>
        <end position="158"/>
    </location>
</feature>